<dbReference type="PROSITE" id="PS51847">
    <property type="entry name" value="SMP"/>
    <property type="match status" value="1"/>
</dbReference>
<evidence type="ECO:0000313" key="10">
    <source>
        <dbReference type="EMBL" id="KAK4503291.1"/>
    </source>
</evidence>
<gene>
    <name evidence="10" type="ORF">PRZ48_006719</name>
</gene>
<evidence type="ECO:0000313" key="11">
    <source>
        <dbReference type="Proteomes" id="UP001305779"/>
    </source>
</evidence>
<keyword evidence="7" id="KW-1133">Transmembrane helix</keyword>
<evidence type="ECO:0000256" key="2">
    <source>
        <dbReference type="ARBA" id="ARBA00022448"/>
    </source>
</evidence>
<dbReference type="InterPro" id="IPR000008">
    <property type="entry name" value="C2_dom"/>
</dbReference>
<dbReference type="PANTHER" id="PTHR47348">
    <property type="entry name" value="MEIOTICALLY UP-REGULATED GENE 190 PROTEIN"/>
    <property type="match status" value="1"/>
</dbReference>
<feature type="domain" description="C2" evidence="8">
    <location>
        <begin position="632"/>
        <end position="767"/>
    </location>
</feature>
<dbReference type="PANTHER" id="PTHR47348:SF2">
    <property type="entry name" value="MEIOTICALLY UP-REGULATED 190 PROTEIN"/>
    <property type="match status" value="1"/>
</dbReference>
<dbReference type="InterPro" id="IPR031468">
    <property type="entry name" value="SMP_LBD"/>
</dbReference>
<keyword evidence="7" id="KW-0812">Transmembrane</keyword>
<feature type="region of interest" description="Disordered" evidence="6">
    <location>
        <begin position="23"/>
        <end position="67"/>
    </location>
</feature>
<evidence type="ECO:0000256" key="3">
    <source>
        <dbReference type="ARBA" id="ARBA00023055"/>
    </source>
</evidence>
<protein>
    <recommendedName>
        <fullName evidence="12">C2 domain-containing protein</fullName>
    </recommendedName>
</protein>
<dbReference type="SUPFAM" id="SSF49562">
    <property type="entry name" value="C2 domain (Calcium/lipid-binding domain, CaLB)"/>
    <property type="match status" value="1"/>
</dbReference>
<evidence type="ECO:0000256" key="1">
    <source>
        <dbReference type="ARBA" id="ARBA00004370"/>
    </source>
</evidence>
<comment type="caution">
    <text evidence="10">The sequence shown here is derived from an EMBL/GenBank/DDBJ whole genome shotgun (WGS) entry which is preliminary data.</text>
</comment>
<keyword evidence="3" id="KW-0445">Lipid transport</keyword>
<reference evidence="10 11" key="1">
    <citation type="journal article" date="2023" name="G3 (Bethesda)">
        <title>A chromosome-level genome assembly of Zasmidium syzygii isolated from banana leaves.</title>
        <authorList>
            <person name="van Westerhoven A.C."/>
            <person name="Mehrabi R."/>
            <person name="Talebi R."/>
            <person name="Steentjes M.B.F."/>
            <person name="Corcolon B."/>
            <person name="Chong P.A."/>
            <person name="Kema G.H.J."/>
            <person name="Seidl M.F."/>
        </authorList>
    </citation>
    <scope>NUCLEOTIDE SEQUENCE [LARGE SCALE GENOMIC DNA]</scope>
    <source>
        <strain evidence="10 11">P124</strain>
    </source>
</reference>
<keyword evidence="5 7" id="KW-0472">Membrane</keyword>
<dbReference type="InterPro" id="IPR057349">
    <property type="entry name" value="C2_Mug190_3rd"/>
</dbReference>
<sequence>MPAKPASASSSALSTLVGRSMWMASPGSSDEHASRPPPRIISRESAARLVGRDREPEATPPRTKQSHQDVLESLFARAGEFKKAETKELPLAKTFRTAAFLCMAASLLSTVLSALIWRATAWAYPASNAIPTAILSFIGMSCLINISFFHWLLHQTEVSFHSRVWDMAATFLSKPTAATRETEAAHWLNDILDSIWPFLNPDIFKPLTNIMEATIQANSPPFVSGVSIEDMGQGSKPIRIVGIRRLPKQPVDEEDEVGPTSGVYDEIMSLKPGLKNPATELSTSSKKSAARELRERLKMLRERTSVHVEVAFDYGRAEKDRDDHDDRKKMHVLLVFRLVGGVRVPVWINMDKIVGLLRARVQLKPDPPFVGKAVISLLRKPEIQFACLPLFKSSMNVMGMPLVSNLVRQALEAALAAYISPRSINIDLGALLVGETTSQDVYPLGVIIAKMHRVHHLEAQWARDDFSSFLSVGWAKTGDPLYIYRTIYADTSPRWEEGMAYCVGPEEVNAQDSLNVDFTRVGSMDNETVIGSCKVLLADVISSIEYTGKLHLRTDDLCEDDGHSVAKLDWSIGFYPKAKVSLEQLQKQKIYPPIKDHAEFEQRVDKIVRYKFREAPESAQDEYEREKNAFMQEAELKIMNSQPPVDRYPCGILHVELPSMSFLSTSRAVRETDESDEMIYDDQTPDAPTAYANIYINQHRVTRTLIKPRNSDPNFGSEVWRFVRDWRAAEVIVVVRDKKRHRTDTFLGAVRINIADLLERHQASRVTLAFPIEGGEGSGLANMTILFRALNMYPPPEQRSWDYGTLQISMPTDSDATLQELKHSQLTVCSALEEWKLYPNHSLNPLAKDPHQLAWFPKDKHKSTVSFPVKNKYAERIVFQWSHGATKRHWSSDKVAAYSFWKIEDLIEHQEKHLRIPVYSNSLKWVDDSELWPENHVDKTPIGYVEFSAVFRRGLTADHAREMKSKDVDEIMEVEEALGPNPQLTIRPF</sequence>
<keyword evidence="11" id="KW-1185">Reference proteome</keyword>
<feature type="transmembrane region" description="Helical" evidence="7">
    <location>
        <begin position="98"/>
        <end position="117"/>
    </location>
</feature>
<feature type="transmembrane region" description="Helical" evidence="7">
    <location>
        <begin position="129"/>
        <end position="153"/>
    </location>
</feature>
<evidence type="ECO:0000259" key="9">
    <source>
        <dbReference type="PROSITE" id="PS51847"/>
    </source>
</evidence>
<evidence type="ECO:0000256" key="4">
    <source>
        <dbReference type="ARBA" id="ARBA00023121"/>
    </source>
</evidence>
<evidence type="ECO:0008006" key="12">
    <source>
        <dbReference type="Google" id="ProtNLM"/>
    </source>
</evidence>
<dbReference type="InterPro" id="IPR035892">
    <property type="entry name" value="C2_domain_sf"/>
</dbReference>
<feature type="compositionally biased region" description="Basic and acidic residues" evidence="6">
    <location>
        <begin position="41"/>
        <end position="57"/>
    </location>
</feature>
<dbReference type="Gene3D" id="2.60.40.150">
    <property type="entry name" value="C2 domain"/>
    <property type="match status" value="1"/>
</dbReference>
<organism evidence="10 11">
    <name type="scientific">Zasmidium cellare</name>
    <name type="common">Wine cellar mold</name>
    <name type="synonym">Racodium cellare</name>
    <dbReference type="NCBI Taxonomy" id="395010"/>
    <lineage>
        <taxon>Eukaryota</taxon>
        <taxon>Fungi</taxon>
        <taxon>Dikarya</taxon>
        <taxon>Ascomycota</taxon>
        <taxon>Pezizomycotina</taxon>
        <taxon>Dothideomycetes</taxon>
        <taxon>Dothideomycetidae</taxon>
        <taxon>Mycosphaerellales</taxon>
        <taxon>Mycosphaerellaceae</taxon>
        <taxon>Zasmidium</taxon>
    </lineage>
</organism>
<keyword evidence="4" id="KW-0446">Lipid-binding</keyword>
<evidence type="ECO:0000256" key="7">
    <source>
        <dbReference type="SAM" id="Phobius"/>
    </source>
</evidence>
<name>A0ABR0EPW3_ZASCE</name>
<feature type="domain" description="SMP-LTD" evidence="9">
    <location>
        <begin position="181"/>
        <end position="429"/>
    </location>
</feature>
<dbReference type="PROSITE" id="PS50004">
    <property type="entry name" value="C2"/>
    <property type="match status" value="1"/>
</dbReference>
<dbReference type="EMBL" id="JAXOVC010000004">
    <property type="protein sequence ID" value="KAK4503291.1"/>
    <property type="molecule type" value="Genomic_DNA"/>
</dbReference>
<dbReference type="Pfam" id="PF25669">
    <property type="entry name" value="SMP_MUG190-like"/>
    <property type="match status" value="1"/>
</dbReference>
<proteinExistence type="predicted"/>
<evidence type="ECO:0000256" key="5">
    <source>
        <dbReference type="ARBA" id="ARBA00023136"/>
    </source>
</evidence>
<keyword evidence="2" id="KW-0813">Transport</keyword>
<dbReference type="Proteomes" id="UP001305779">
    <property type="component" value="Unassembled WGS sequence"/>
</dbReference>
<dbReference type="Pfam" id="PF00168">
    <property type="entry name" value="C2"/>
    <property type="match status" value="1"/>
</dbReference>
<comment type="subcellular location">
    <subcellularLocation>
        <location evidence="1">Membrane</location>
    </subcellularLocation>
</comment>
<evidence type="ECO:0000259" key="8">
    <source>
        <dbReference type="PROSITE" id="PS50004"/>
    </source>
</evidence>
<accession>A0ABR0EPW3</accession>
<dbReference type="Pfam" id="PF25331">
    <property type="entry name" value="C2_Mug190_3rd"/>
    <property type="match status" value="1"/>
</dbReference>
<evidence type="ECO:0000256" key="6">
    <source>
        <dbReference type="SAM" id="MobiDB-lite"/>
    </source>
</evidence>